<feature type="transmembrane region" description="Helical" evidence="9">
    <location>
        <begin position="235"/>
        <end position="257"/>
    </location>
</feature>
<evidence type="ECO:0000256" key="9">
    <source>
        <dbReference type="SAM" id="Phobius"/>
    </source>
</evidence>
<dbReference type="InterPro" id="IPR009600">
    <property type="entry name" value="PIG-U"/>
</dbReference>
<name>A0AAD5SZ22_9FUNG</name>
<dbReference type="GO" id="GO:0006506">
    <property type="term" value="P:GPI anchor biosynthetic process"/>
    <property type="evidence" value="ECO:0007669"/>
    <property type="project" value="UniProtKB-KW"/>
</dbReference>
<dbReference type="EMBL" id="JADGJH010001361">
    <property type="protein sequence ID" value="KAJ3114512.1"/>
    <property type="molecule type" value="Genomic_DNA"/>
</dbReference>
<protein>
    <submittedName>
        <fullName evidence="10">Uncharacterized protein</fullName>
    </submittedName>
</protein>
<evidence type="ECO:0000256" key="7">
    <source>
        <dbReference type="ARBA" id="ARBA00022989"/>
    </source>
</evidence>
<comment type="subcellular location">
    <subcellularLocation>
        <location evidence="1">Endoplasmic reticulum membrane</location>
        <topology evidence="1">Multi-pass membrane protein</topology>
    </subcellularLocation>
</comment>
<reference evidence="10" key="1">
    <citation type="submission" date="2020-05" db="EMBL/GenBank/DDBJ databases">
        <title>Phylogenomic resolution of chytrid fungi.</title>
        <authorList>
            <person name="Stajich J.E."/>
            <person name="Amses K."/>
            <person name="Simmons R."/>
            <person name="Seto K."/>
            <person name="Myers J."/>
            <person name="Bonds A."/>
            <person name="Quandt C.A."/>
            <person name="Barry K."/>
            <person name="Liu P."/>
            <person name="Grigoriev I."/>
            <person name="Longcore J.E."/>
            <person name="James T.Y."/>
        </authorList>
    </citation>
    <scope>NUCLEOTIDE SEQUENCE</scope>
    <source>
        <strain evidence="10">JEL0513</strain>
    </source>
</reference>
<organism evidence="10 11">
    <name type="scientific">Physocladia obscura</name>
    <dbReference type="NCBI Taxonomy" id="109957"/>
    <lineage>
        <taxon>Eukaryota</taxon>
        <taxon>Fungi</taxon>
        <taxon>Fungi incertae sedis</taxon>
        <taxon>Chytridiomycota</taxon>
        <taxon>Chytridiomycota incertae sedis</taxon>
        <taxon>Chytridiomycetes</taxon>
        <taxon>Chytridiales</taxon>
        <taxon>Chytriomycetaceae</taxon>
        <taxon>Physocladia</taxon>
    </lineage>
</organism>
<dbReference type="Pfam" id="PF06728">
    <property type="entry name" value="PIG-U"/>
    <property type="match status" value="1"/>
</dbReference>
<keyword evidence="4" id="KW-0337">GPI-anchor biosynthesis</keyword>
<sequence length="468" mass="52391">MDVGLVALGIGLRLALIPQTDFVESLSTRVEVSTPITSYKRMREGVYLLNNNIDPYDGGVFHQPPLLLLMFHSLGTDSPLVPLLFVAIDVLAAVLLMRIARRHFTAAVTYTWRLSAGRVVQSQSLPQQHQTSNKTVQNSIEHNETDSTIPRDALLSPTLIAVIYLLNPLSIAACLSRSSLAFNSLAVIAAIHAAVTCGNRVWSMFFLSLATYLSIYPVMLVLPCAIFVAPSNKQHLQSIFSCAVLFSVFLLAWLGLSNLLMGSWNFIEATYGVIILVPDLTPNIGLSWYIFMEMFDQFRLFFLLVFQVFVLAFSVPLTLKFRQYPLFVVALFLIITATFKSYPSIGDVALYIPFVFMHHELFKCILFLHLTPLNYTKHAIPSLVLTDMKKLYAIVQVGMYASVLLPLFYNLWIYAGSGNANFFYAITLVVGAGQVTLIGDFVAAMVLREWERGGGWSQRKKRYELSLK</sequence>
<dbReference type="GO" id="GO:0042765">
    <property type="term" value="C:GPI-anchor transamidase complex"/>
    <property type="evidence" value="ECO:0007669"/>
    <property type="project" value="InterPro"/>
</dbReference>
<feature type="transmembrane region" description="Helical" evidence="9">
    <location>
        <begin position="297"/>
        <end position="317"/>
    </location>
</feature>
<comment type="similarity">
    <text evidence="3">Belongs to the PIGU family.</text>
</comment>
<keyword evidence="5 9" id="KW-0812">Transmembrane</keyword>
<keyword evidence="11" id="KW-1185">Reference proteome</keyword>
<evidence type="ECO:0000256" key="6">
    <source>
        <dbReference type="ARBA" id="ARBA00022824"/>
    </source>
</evidence>
<comment type="pathway">
    <text evidence="2">Glycolipid biosynthesis; glycosylphosphatidylinositol-anchor biosynthesis.</text>
</comment>
<evidence type="ECO:0000313" key="11">
    <source>
        <dbReference type="Proteomes" id="UP001211907"/>
    </source>
</evidence>
<feature type="transmembrane region" description="Helical" evidence="9">
    <location>
        <begin position="80"/>
        <end position="100"/>
    </location>
</feature>
<keyword evidence="7 9" id="KW-1133">Transmembrane helix</keyword>
<dbReference type="PANTHER" id="PTHR13121:SF0">
    <property type="entry name" value="PHOSPHATIDYLINOSITOL GLYCAN ANCHOR BIOSYNTHESIS CLASS U PROTEIN"/>
    <property type="match status" value="1"/>
</dbReference>
<feature type="transmembrane region" description="Helical" evidence="9">
    <location>
        <begin position="269"/>
        <end position="291"/>
    </location>
</feature>
<keyword evidence="8 9" id="KW-0472">Membrane</keyword>
<feature type="transmembrane region" description="Helical" evidence="9">
    <location>
        <begin position="179"/>
        <end position="198"/>
    </location>
</feature>
<gene>
    <name evidence="10" type="ORF">HK100_001646</name>
</gene>
<keyword evidence="6" id="KW-0256">Endoplasmic reticulum</keyword>
<comment type="caution">
    <text evidence="10">The sequence shown here is derived from an EMBL/GenBank/DDBJ whole genome shotgun (WGS) entry which is preliminary data.</text>
</comment>
<evidence type="ECO:0000256" key="5">
    <source>
        <dbReference type="ARBA" id="ARBA00022692"/>
    </source>
</evidence>
<dbReference type="GO" id="GO:0016255">
    <property type="term" value="P:attachment of GPI anchor to protein"/>
    <property type="evidence" value="ECO:0007669"/>
    <property type="project" value="InterPro"/>
</dbReference>
<feature type="transmembrane region" description="Helical" evidence="9">
    <location>
        <begin position="391"/>
        <end position="415"/>
    </location>
</feature>
<evidence type="ECO:0000313" key="10">
    <source>
        <dbReference type="EMBL" id="KAJ3114512.1"/>
    </source>
</evidence>
<feature type="transmembrane region" description="Helical" evidence="9">
    <location>
        <begin position="324"/>
        <end position="342"/>
    </location>
</feature>
<dbReference type="PANTHER" id="PTHR13121">
    <property type="entry name" value="GPI TRANSAMIDASE COMPONENT PIG-U"/>
    <property type="match status" value="1"/>
</dbReference>
<feature type="transmembrane region" description="Helical" evidence="9">
    <location>
        <begin position="205"/>
        <end position="229"/>
    </location>
</feature>
<evidence type="ECO:0000256" key="2">
    <source>
        <dbReference type="ARBA" id="ARBA00004687"/>
    </source>
</evidence>
<feature type="transmembrane region" description="Helical" evidence="9">
    <location>
        <begin position="421"/>
        <end position="447"/>
    </location>
</feature>
<dbReference type="AlphaFoldDB" id="A0AAD5SZ22"/>
<dbReference type="Proteomes" id="UP001211907">
    <property type="component" value="Unassembled WGS sequence"/>
</dbReference>
<accession>A0AAD5SZ22</accession>
<evidence type="ECO:0000256" key="1">
    <source>
        <dbReference type="ARBA" id="ARBA00004477"/>
    </source>
</evidence>
<feature type="transmembrane region" description="Helical" evidence="9">
    <location>
        <begin position="153"/>
        <end position="173"/>
    </location>
</feature>
<evidence type="ECO:0000256" key="8">
    <source>
        <dbReference type="ARBA" id="ARBA00023136"/>
    </source>
</evidence>
<evidence type="ECO:0000256" key="4">
    <source>
        <dbReference type="ARBA" id="ARBA00022502"/>
    </source>
</evidence>
<evidence type="ECO:0000256" key="3">
    <source>
        <dbReference type="ARBA" id="ARBA00010026"/>
    </source>
</evidence>
<proteinExistence type="inferred from homology"/>